<feature type="compositionally biased region" description="Acidic residues" evidence="1">
    <location>
        <begin position="239"/>
        <end position="251"/>
    </location>
</feature>
<feature type="compositionally biased region" description="Low complexity" evidence="1">
    <location>
        <begin position="421"/>
        <end position="449"/>
    </location>
</feature>
<comment type="caution">
    <text evidence="2">The sequence shown here is derived from an EMBL/GenBank/DDBJ whole genome shotgun (WGS) entry which is preliminary data.</text>
</comment>
<evidence type="ECO:0000313" key="2">
    <source>
        <dbReference type="EMBL" id="KAG0268242.1"/>
    </source>
</evidence>
<keyword evidence="3" id="KW-1185">Reference proteome</keyword>
<organism evidence="2 3">
    <name type="scientific">Linnemannia exigua</name>
    <dbReference type="NCBI Taxonomy" id="604196"/>
    <lineage>
        <taxon>Eukaryota</taxon>
        <taxon>Fungi</taxon>
        <taxon>Fungi incertae sedis</taxon>
        <taxon>Mucoromycota</taxon>
        <taxon>Mortierellomycotina</taxon>
        <taxon>Mortierellomycetes</taxon>
        <taxon>Mortierellales</taxon>
        <taxon>Mortierellaceae</taxon>
        <taxon>Linnemannia</taxon>
    </lineage>
</organism>
<reference evidence="2" key="1">
    <citation type="journal article" date="2020" name="Fungal Divers.">
        <title>Resolving the Mortierellaceae phylogeny through synthesis of multi-gene phylogenetics and phylogenomics.</title>
        <authorList>
            <person name="Vandepol N."/>
            <person name="Liber J."/>
            <person name="Desiro A."/>
            <person name="Na H."/>
            <person name="Kennedy M."/>
            <person name="Barry K."/>
            <person name="Grigoriev I.V."/>
            <person name="Miller A.N."/>
            <person name="O'Donnell K."/>
            <person name="Stajich J.E."/>
            <person name="Bonito G."/>
        </authorList>
    </citation>
    <scope>NUCLEOTIDE SEQUENCE</scope>
    <source>
        <strain evidence="2">NRRL 28262</strain>
    </source>
</reference>
<feature type="compositionally biased region" description="Polar residues" evidence="1">
    <location>
        <begin position="168"/>
        <end position="178"/>
    </location>
</feature>
<dbReference type="AlphaFoldDB" id="A0AAD4D5U0"/>
<feature type="compositionally biased region" description="Basic and acidic residues" evidence="1">
    <location>
        <begin position="119"/>
        <end position="139"/>
    </location>
</feature>
<feature type="region of interest" description="Disordered" evidence="1">
    <location>
        <begin position="72"/>
        <end position="251"/>
    </location>
</feature>
<feature type="region of interest" description="Disordered" evidence="1">
    <location>
        <begin position="263"/>
        <end position="336"/>
    </location>
</feature>
<feature type="compositionally biased region" description="Low complexity" evidence="1">
    <location>
        <begin position="89"/>
        <end position="114"/>
    </location>
</feature>
<sequence length="627" mass="67193">MGRPISRDFEGELVLKFKALFDKIVDGVNKENPSYPFDFERFVDSFNTDDYITKQVFEFLVKEAAHSYRRANPYDRIPPFPRPPTMHHTASSFAPGAGGSSSPFTSLSSSLSSLAFDNGQHHDRGHSDGSQSEDEHVPGRESASGVGTGTGLSTGTSASTSTGITTAVRGSQRSLTPNSTAASGSTSRTSRSRPWSDQDTNGRDLGILTQMFNRSRERRSRERTRTSLGSGQPILLENDNSDDSDTSDDSLYESITHSRSIMGTMHDLDPSPSHSPGRNTAQSSASRQNNSVSFAQLYPPLSASPSSPNTFASSASPSSHSAFPPSSQWDSSAASRADRLQRMSRYIFDDSGMARLRQPGYINSFRYNWRQQHRRLERYRASASLLDNLSGGGPSSSSSTSAAQPWAMPTIASPISRAGQSSSITASTSADTDATTSSGRRGLASAGSLTTTRPEAVLLSGYGAVQEARDFIAQTEDRYNSFAEATRRGRSALRSAVMALEETLDSARSIRNRHGSEDSTATRVESSSSSGSNTTERPTSSTSTTSVSAQAPAPTRRRNSEPSISTPLRNVFDNDYECDPDDINPFVGASDETVAGLSVLAEGGTRPPTPVPRADSPYPNAAGDGEV</sequence>
<feature type="compositionally biased region" description="Low complexity" evidence="1">
    <location>
        <begin position="519"/>
        <end position="554"/>
    </location>
</feature>
<feature type="compositionally biased region" description="Low complexity" evidence="1">
    <location>
        <begin position="153"/>
        <end position="167"/>
    </location>
</feature>
<name>A0AAD4D5U0_9FUNG</name>
<feature type="compositionally biased region" description="Low complexity" evidence="1">
    <location>
        <begin position="299"/>
        <end position="327"/>
    </location>
</feature>
<feature type="compositionally biased region" description="Low complexity" evidence="1">
    <location>
        <begin position="179"/>
        <end position="193"/>
    </location>
</feature>
<evidence type="ECO:0000256" key="1">
    <source>
        <dbReference type="SAM" id="MobiDB-lite"/>
    </source>
</evidence>
<proteinExistence type="predicted"/>
<gene>
    <name evidence="2" type="ORF">BGZ95_002526</name>
</gene>
<dbReference type="EMBL" id="JAAAIL010001539">
    <property type="protein sequence ID" value="KAG0268242.1"/>
    <property type="molecule type" value="Genomic_DNA"/>
</dbReference>
<evidence type="ECO:0000313" key="3">
    <source>
        <dbReference type="Proteomes" id="UP001194580"/>
    </source>
</evidence>
<accession>A0AAD4D5U0</accession>
<feature type="compositionally biased region" description="Polar residues" evidence="1">
    <location>
        <begin position="272"/>
        <end position="294"/>
    </location>
</feature>
<feature type="region of interest" description="Disordered" evidence="1">
    <location>
        <begin position="508"/>
        <end position="577"/>
    </location>
</feature>
<protein>
    <submittedName>
        <fullName evidence="2">Uncharacterized protein</fullName>
    </submittedName>
</protein>
<dbReference type="Proteomes" id="UP001194580">
    <property type="component" value="Unassembled WGS sequence"/>
</dbReference>
<feature type="region of interest" description="Disordered" evidence="1">
    <location>
        <begin position="601"/>
        <end position="627"/>
    </location>
</feature>
<feature type="region of interest" description="Disordered" evidence="1">
    <location>
        <begin position="415"/>
        <end position="449"/>
    </location>
</feature>